<dbReference type="EC" id="3.4.21.-" evidence="3"/>
<dbReference type="EMBL" id="ATMH01009480">
    <property type="protein sequence ID" value="EPY19398.1"/>
    <property type="molecule type" value="Genomic_DNA"/>
</dbReference>
<accession>S9TSA7</accession>
<dbReference type="Proteomes" id="UP000015354">
    <property type="component" value="Unassembled WGS sequence"/>
</dbReference>
<dbReference type="SUPFAM" id="SSF50993">
    <property type="entry name" value="Peptidase/esterase 'gauge' domain"/>
    <property type="match status" value="1"/>
</dbReference>
<dbReference type="OrthoDB" id="248387at2759"/>
<evidence type="ECO:0000313" key="7">
    <source>
        <dbReference type="Proteomes" id="UP000015354"/>
    </source>
</evidence>
<keyword evidence="3" id="KW-0720">Serine protease</keyword>
<evidence type="ECO:0000256" key="3">
    <source>
        <dbReference type="RuleBase" id="RU368024"/>
    </source>
</evidence>
<dbReference type="Gene3D" id="3.40.50.1820">
    <property type="entry name" value="alpha/beta hydrolase"/>
    <property type="match status" value="1"/>
</dbReference>
<feature type="domain" description="Peptidase S9 prolyl oligopeptidase catalytic" evidence="5">
    <location>
        <begin position="229"/>
        <end position="404"/>
    </location>
</feature>
<feature type="compositionally biased region" description="Basic and acidic residues" evidence="4">
    <location>
        <begin position="525"/>
        <end position="541"/>
    </location>
</feature>
<dbReference type="Pfam" id="PF00326">
    <property type="entry name" value="Peptidase_S9"/>
    <property type="match status" value="1"/>
</dbReference>
<reference evidence="6 7" key="1">
    <citation type="journal article" date="2013" name="PLoS ONE">
        <title>Predicting the Proteins of Angomonas deanei, Strigomonas culicis and Their Respective Endosymbionts Reveals New Aspects of the Trypanosomatidae Family.</title>
        <authorList>
            <person name="Motta M.C."/>
            <person name="Martins A.C."/>
            <person name="de Souza S.S."/>
            <person name="Catta-Preta C.M."/>
            <person name="Silva R."/>
            <person name="Klein C.C."/>
            <person name="de Almeida L.G."/>
            <person name="de Lima Cunha O."/>
            <person name="Ciapina L.P."/>
            <person name="Brocchi M."/>
            <person name="Colabardini A.C."/>
            <person name="de Araujo Lima B."/>
            <person name="Machado C.R."/>
            <person name="de Almeida Soares C.M."/>
            <person name="Probst C.M."/>
            <person name="de Menezes C.B."/>
            <person name="Thompson C.E."/>
            <person name="Bartholomeu D.C."/>
            <person name="Gradia D.F."/>
            <person name="Pavoni D.P."/>
            <person name="Grisard E.C."/>
            <person name="Fantinatti-Garboggini F."/>
            <person name="Marchini F.K."/>
            <person name="Rodrigues-Luiz G.F."/>
            <person name="Wagner G."/>
            <person name="Goldman G.H."/>
            <person name="Fietto J.L."/>
            <person name="Elias M.C."/>
            <person name="Goldman M.H."/>
            <person name="Sagot M.F."/>
            <person name="Pereira M."/>
            <person name="Stoco P.H."/>
            <person name="de Mendonca-Neto R.P."/>
            <person name="Teixeira S.M."/>
            <person name="Maciel T.E."/>
            <person name="de Oliveira Mendes T.A."/>
            <person name="Urmenyi T.P."/>
            <person name="de Souza W."/>
            <person name="Schenkman S."/>
            <person name="de Vasconcelos A.T."/>
        </authorList>
    </citation>
    <scope>NUCLEOTIDE SEQUENCE [LARGE SCALE GENOMIC DNA]</scope>
</reference>
<dbReference type="Gene3D" id="2.130.10.120">
    <property type="entry name" value="Prolyl oligopeptidase, N-terminal domain"/>
    <property type="match status" value="1"/>
</dbReference>
<comment type="caution">
    <text evidence="6">The sequence shown here is derived from an EMBL/GenBank/DDBJ whole genome shotgun (WGS) entry which is preliminary data.</text>
</comment>
<dbReference type="SUPFAM" id="SSF53474">
    <property type="entry name" value="alpha/beta-Hydrolases"/>
    <property type="match status" value="1"/>
</dbReference>
<dbReference type="InterPro" id="IPR029058">
    <property type="entry name" value="AB_hydrolase_fold"/>
</dbReference>
<dbReference type="PRINTS" id="PR00862">
    <property type="entry name" value="PROLIGOPTASE"/>
</dbReference>
<dbReference type="PANTHER" id="PTHR11757:SF20">
    <property type="entry name" value="B PROTEIN, PUTATIVE-RELATED"/>
    <property type="match status" value="1"/>
</dbReference>
<dbReference type="InterPro" id="IPR051543">
    <property type="entry name" value="Serine_Peptidase_S9A"/>
</dbReference>
<feature type="region of interest" description="Disordered" evidence="4">
    <location>
        <begin position="525"/>
        <end position="565"/>
    </location>
</feature>
<evidence type="ECO:0000256" key="1">
    <source>
        <dbReference type="ARBA" id="ARBA00005228"/>
    </source>
</evidence>
<name>S9TSA7_9TRYP</name>
<dbReference type="InterPro" id="IPR002470">
    <property type="entry name" value="Peptidase_S9A"/>
</dbReference>
<dbReference type="PANTHER" id="PTHR11757">
    <property type="entry name" value="PROTEASE FAMILY S9A OLIGOPEPTIDASE"/>
    <property type="match status" value="1"/>
</dbReference>
<keyword evidence="3" id="KW-0645">Protease</keyword>
<organism evidence="6 7">
    <name type="scientific">Strigomonas culicis</name>
    <dbReference type="NCBI Taxonomy" id="28005"/>
    <lineage>
        <taxon>Eukaryota</taxon>
        <taxon>Discoba</taxon>
        <taxon>Euglenozoa</taxon>
        <taxon>Kinetoplastea</taxon>
        <taxon>Metakinetoplastina</taxon>
        <taxon>Trypanosomatida</taxon>
        <taxon>Trypanosomatidae</taxon>
        <taxon>Strigomonadinae</taxon>
        <taxon>Strigomonas</taxon>
    </lineage>
</organism>
<dbReference type="AlphaFoldDB" id="S9TSA7"/>
<gene>
    <name evidence="6" type="ORF">STCU_09480</name>
</gene>
<comment type="similarity">
    <text evidence="1 3">Belongs to the peptidase S9A family.</text>
</comment>
<evidence type="ECO:0000256" key="4">
    <source>
        <dbReference type="SAM" id="MobiDB-lite"/>
    </source>
</evidence>
<dbReference type="InterPro" id="IPR001375">
    <property type="entry name" value="Peptidase_S9_cat"/>
</dbReference>
<dbReference type="GO" id="GO:0006508">
    <property type="term" value="P:proteolysis"/>
    <property type="evidence" value="ECO:0007669"/>
    <property type="project" value="UniProtKB-KW"/>
</dbReference>
<sequence>MVVSDKGPNFRIKYIREEMALKQGGDAEWKELVPYRDDVQITDVDVFKSSIIVYENHFKFERQQHIRVIKCEEGIEAAARTPRDHDVVIHFPPLSSVTPGLNKNFDQDSFSFIYSRITQPSRDCVYKFDSNMTAEKAKLCAPDAIFTQRQADQFTPWDYMWPYSMYRDVCVSEDGTEIPITICQRRDAYIQEATDFEAQPNSPKHCLIYVYGSYGEVPSMHFQLAPYMWMIRRRWTVAFAHVRGGGELPGWADQGRGETKIKTTQDFIACCEHMVKMGYTKPELMVAAGTSAGCVPIAAAMNMRGCGLFGNALLRSPFLDVINTMIDPELPLSLAEREDWGDPLNNKKDLDLLKQYDPYYNINDRVIYPGMVVSACLDDDRVPAWNALKYVAKLRHQRLRKGVDPVARPLVLRVRSSGGHYFWGETDNICEEIAFLCSQLDLEGAGKVLNDMDVMTHMHNLTATGVMDHEDQQKIFLKWDNWERERIDYHVKLHNFDWEPNFRKVKAEKEPFFWVPTDKELDQKKVDEMFKAKERDARESTRSGAKTGSYGKPSGRNIYDEERKS</sequence>
<comment type="function">
    <text evidence="2">Serine peptidase whose precise substrate specificity remains unclear. Does not cleave peptides after a arginine or lysine residue. Regulates trans-Golgi network morphology and sorting by regulating the membrane binding of the AP-1 complex. May play a role in the regulation of synaptic vesicle exocytosis.</text>
</comment>
<evidence type="ECO:0000259" key="5">
    <source>
        <dbReference type="Pfam" id="PF00326"/>
    </source>
</evidence>
<proteinExistence type="inferred from homology"/>
<keyword evidence="7" id="KW-1185">Reference proteome</keyword>
<evidence type="ECO:0000256" key="2">
    <source>
        <dbReference type="ARBA" id="ARBA00045448"/>
    </source>
</evidence>
<dbReference type="GO" id="GO:0004252">
    <property type="term" value="F:serine-type endopeptidase activity"/>
    <property type="evidence" value="ECO:0007669"/>
    <property type="project" value="UniProtKB-UniRule"/>
</dbReference>
<protein>
    <recommendedName>
        <fullName evidence="3">Prolyl endopeptidase</fullName>
        <ecNumber evidence="3">3.4.21.-</ecNumber>
    </recommendedName>
</protein>
<evidence type="ECO:0000313" key="6">
    <source>
        <dbReference type="EMBL" id="EPY19398.1"/>
    </source>
</evidence>
<keyword evidence="3" id="KW-0378">Hydrolase</keyword>